<evidence type="ECO:0000256" key="1">
    <source>
        <dbReference type="ARBA" id="ARBA00004429"/>
    </source>
</evidence>
<reference evidence="18" key="1">
    <citation type="submission" date="2017-09" db="EMBL/GenBank/DDBJ databases">
        <title>FDA dAtabase for Regulatory Grade micrObial Sequences (FDA-ARGOS): Supporting development and validation of Infectious Disease Dx tests.</title>
        <authorList>
            <person name="Minogue T."/>
            <person name="Wolcott M."/>
            <person name="Wasieloski L."/>
            <person name="Aguilar W."/>
            <person name="Moore D."/>
            <person name="Tallon L."/>
            <person name="Sadzewicz L."/>
            <person name="Ott S."/>
            <person name="Zhao X."/>
            <person name="Nagaraj S."/>
            <person name="Vavikolanu K."/>
            <person name="Aluvathingal J."/>
            <person name="Nadendla S."/>
            <person name="Sichtig H."/>
        </authorList>
    </citation>
    <scope>NUCLEOTIDE SEQUENCE [LARGE SCALE GENOMIC DNA]</scope>
    <source>
        <strain evidence="18">FDAARGOS_387</strain>
    </source>
</reference>
<evidence type="ECO:0000256" key="8">
    <source>
        <dbReference type="ARBA" id="ARBA00023136"/>
    </source>
</evidence>
<dbReference type="GO" id="GO:0015556">
    <property type="term" value="F:C4-dicarboxylate transmembrane transporter activity"/>
    <property type="evidence" value="ECO:0007669"/>
    <property type="project" value="InterPro"/>
</dbReference>
<feature type="transmembrane region" description="Helical" evidence="14">
    <location>
        <begin position="410"/>
        <end position="433"/>
    </location>
</feature>
<dbReference type="EMBL" id="CAADJA010000002">
    <property type="protein sequence ID" value="VFS49160.1"/>
    <property type="molecule type" value="Genomic_DNA"/>
</dbReference>
<comment type="function">
    <text evidence="13">Responsible for the transport of C4-dicarboxylates.</text>
</comment>
<feature type="transmembrane region" description="Helical" evidence="14">
    <location>
        <begin position="165"/>
        <end position="187"/>
    </location>
</feature>
<dbReference type="EMBL" id="PDDX01000001">
    <property type="protein sequence ID" value="PHI28275.1"/>
    <property type="molecule type" value="Genomic_DNA"/>
</dbReference>
<keyword evidence="6 14" id="KW-0812">Transmembrane</keyword>
<dbReference type="NCBIfam" id="TIGR00770">
    <property type="entry name" value="Dcu"/>
    <property type="match status" value="1"/>
</dbReference>
<evidence type="ECO:0000256" key="9">
    <source>
        <dbReference type="ARBA" id="ARBA00034237"/>
    </source>
</evidence>
<dbReference type="PANTHER" id="PTHR36106:SF2">
    <property type="entry name" value="C4-DICARBOXYLATE TRANSPORTER DCUA"/>
    <property type="match status" value="1"/>
</dbReference>
<dbReference type="Pfam" id="PF03605">
    <property type="entry name" value="DcuA_DcuB"/>
    <property type="match status" value="1"/>
</dbReference>
<evidence type="ECO:0000313" key="18">
    <source>
        <dbReference type="Proteomes" id="UP000224974"/>
    </source>
</evidence>
<evidence type="ECO:0000256" key="3">
    <source>
        <dbReference type="ARBA" id="ARBA00022448"/>
    </source>
</evidence>
<feature type="transmembrane region" description="Helical" evidence="14">
    <location>
        <begin position="21"/>
        <end position="44"/>
    </location>
</feature>
<reference evidence="15" key="2">
    <citation type="submission" date="2017-09" db="EMBL/GenBank/DDBJ databases">
        <title>FDA dAtabase for Regulatory Grade micrObial Sequences (FDA-ARGOS): Supporting development and validation of Infectious Disease Dx tests.</title>
        <authorList>
            <person name="Minogue T."/>
            <person name="Wolcott M."/>
            <person name="Wasieloski L."/>
            <person name="Aguilar W."/>
            <person name="Moore D."/>
            <person name="Tallon L.J."/>
            <person name="Sadzewicz L."/>
            <person name="Ott S."/>
            <person name="Zhao X."/>
            <person name="Nagaraj S."/>
            <person name="Vavikolanu K."/>
            <person name="Aluvathingal J."/>
            <person name="Nadendla S."/>
            <person name="Sichtig H."/>
        </authorList>
    </citation>
    <scope>NUCLEOTIDE SEQUENCE</scope>
    <source>
        <strain evidence="15">FDAARGOS_387</strain>
    </source>
</reference>
<dbReference type="GO" id="GO:0005886">
    <property type="term" value="C:plasma membrane"/>
    <property type="evidence" value="ECO:0007669"/>
    <property type="project" value="UniProtKB-SubCell"/>
</dbReference>
<reference evidence="17 19" key="3">
    <citation type="submission" date="2019-03" db="EMBL/GenBank/DDBJ databases">
        <authorList>
            <consortium name="Pathogen Informatics"/>
        </authorList>
    </citation>
    <scope>NUCLEOTIDE SEQUENCE [LARGE SCALE GENOMIC DNA]</scope>
    <source>
        <strain evidence="17 19">NCTC12282</strain>
    </source>
</reference>
<dbReference type="OrthoDB" id="9770910at2"/>
<feature type="transmembrane region" description="Helical" evidence="14">
    <location>
        <begin position="258"/>
        <end position="276"/>
    </location>
</feature>
<evidence type="ECO:0000256" key="12">
    <source>
        <dbReference type="ARBA" id="ARBA00036117"/>
    </source>
</evidence>
<feature type="transmembrane region" description="Helical" evidence="14">
    <location>
        <begin position="136"/>
        <end position="158"/>
    </location>
</feature>
<evidence type="ECO:0000256" key="6">
    <source>
        <dbReference type="ARBA" id="ARBA00022692"/>
    </source>
</evidence>
<proteinExistence type="inferred from homology"/>
<dbReference type="AlphaFoldDB" id="A0A2C6DIK2"/>
<dbReference type="RefSeq" id="WP_099044023.1">
    <property type="nucleotide sequence ID" value="NZ_CAADJA010000002.1"/>
</dbReference>
<gene>
    <name evidence="17" type="primary">dcuA_4</name>
    <name evidence="15" type="ORF">CRN84_02455</name>
    <name evidence="16" type="ORF">CRN84_12720</name>
    <name evidence="17" type="ORF">NCTC12282_03621</name>
</gene>
<keyword evidence="5 13" id="KW-0997">Cell inner membrane</keyword>
<organism evidence="15 18">
    <name type="scientific">Budvicia aquatica</name>
    <dbReference type="NCBI Taxonomy" id="82979"/>
    <lineage>
        <taxon>Bacteria</taxon>
        <taxon>Pseudomonadati</taxon>
        <taxon>Pseudomonadota</taxon>
        <taxon>Gammaproteobacteria</taxon>
        <taxon>Enterobacterales</taxon>
        <taxon>Budviciaceae</taxon>
        <taxon>Budvicia</taxon>
    </lineage>
</organism>
<comment type="catalytic activity">
    <reaction evidence="12">
        <text>fumarate(in) + L-aspartate(out) = fumarate(out) + L-aspartate(in)</text>
        <dbReference type="Rhea" id="RHEA:72459"/>
        <dbReference type="ChEBI" id="CHEBI:29806"/>
        <dbReference type="ChEBI" id="CHEBI:29991"/>
    </reaction>
    <physiologicalReaction direction="left-to-right" evidence="12">
        <dbReference type="Rhea" id="RHEA:72460"/>
    </physiologicalReaction>
</comment>
<feature type="transmembrane region" description="Helical" evidence="14">
    <location>
        <begin position="50"/>
        <end position="74"/>
    </location>
</feature>
<evidence type="ECO:0000313" key="16">
    <source>
        <dbReference type="EMBL" id="PHI30144.1"/>
    </source>
</evidence>
<dbReference type="InterPro" id="IPR004668">
    <property type="entry name" value="Anaer_Dcu_memb_transpt"/>
</dbReference>
<feature type="transmembrane region" description="Helical" evidence="14">
    <location>
        <begin position="327"/>
        <end position="345"/>
    </location>
</feature>
<dbReference type="Proteomes" id="UP000373449">
    <property type="component" value="Unassembled WGS sequence"/>
</dbReference>
<evidence type="ECO:0000256" key="5">
    <source>
        <dbReference type="ARBA" id="ARBA00022519"/>
    </source>
</evidence>
<comment type="catalytic activity">
    <reaction evidence="10">
        <text>(S)-malate(in) + succinate(out) = (S)-malate(out) + succinate(in)</text>
        <dbReference type="Rhea" id="RHEA:29327"/>
        <dbReference type="ChEBI" id="CHEBI:15589"/>
        <dbReference type="ChEBI" id="CHEBI:30031"/>
    </reaction>
    <physiologicalReaction direction="right-to-left" evidence="10">
        <dbReference type="Rhea" id="RHEA:29329"/>
    </physiologicalReaction>
</comment>
<keyword evidence="4 13" id="KW-1003">Cell membrane</keyword>
<evidence type="ECO:0000256" key="11">
    <source>
        <dbReference type="ARBA" id="ARBA00034287"/>
    </source>
</evidence>
<comment type="catalytic activity">
    <reaction evidence="11">
        <text>fumarate(in) + succinate(out) = fumarate(out) + succinate(in)</text>
        <dbReference type="Rhea" id="RHEA:29323"/>
        <dbReference type="ChEBI" id="CHEBI:29806"/>
        <dbReference type="ChEBI" id="CHEBI:30031"/>
    </reaction>
    <physiologicalReaction direction="right-to-left" evidence="11">
        <dbReference type="Rhea" id="RHEA:29325"/>
    </physiologicalReaction>
</comment>
<dbReference type="PANTHER" id="PTHR36106">
    <property type="entry name" value="ANAEROBIC C4-DICARBOXYLATE TRANSPORTER DCUB"/>
    <property type="match status" value="1"/>
</dbReference>
<keyword evidence="18" id="KW-1185">Reference proteome</keyword>
<evidence type="ECO:0000256" key="14">
    <source>
        <dbReference type="SAM" id="Phobius"/>
    </source>
</evidence>
<protein>
    <recommendedName>
        <fullName evidence="13">C4-dicarboxylate transporter</fullName>
    </recommendedName>
</protein>
<dbReference type="EMBL" id="PDDX01000001">
    <property type="protein sequence ID" value="PHI30144.1"/>
    <property type="molecule type" value="Genomic_DNA"/>
</dbReference>
<dbReference type="NCBIfam" id="NF009136">
    <property type="entry name" value="PRK12489.1"/>
    <property type="match status" value="1"/>
</dbReference>
<sequence>MVWLEIMVVLGSIFFGIRMGGIGIGLCGGVGLAILTIGFGLPIGSPPVDVILIIMTVVVAASALQAAGGMDYLVRVAGAFMRRNPKYINIIAPIITWTMTIMAGTGFIVFSTLPVIAEVAKESGIRPSRTLAGSVVASQIAISGSPISAAMAAMLSIMEKESVTFLQVMAVCLPASFVAAMVAAFIASRQGCELEDDEVYLERLQKGLVQKHVEKLTPDTPQAKLSVVLFLLATVGIVILAAFPSLRPGFDVGKAMGTRDIIIICMMSAACLMVVFCKTSTDSIVLAPTFRAGMSSVAVILGIVTLGTTFVNAHLVEIKEIAGGVLASYPMLLALVLFGTCALLYSQGATTPLIIPLAIALDVPYWAILASYVAVTGVFVLPTYPTSLAAMEFDTTGTTRVGKYVLNHPFMLPGLGGIMAGVAFGFIVAPMVMG</sequence>
<evidence type="ECO:0000256" key="10">
    <source>
        <dbReference type="ARBA" id="ARBA00034284"/>
    </source>
</evidence>
<evidence type="ECO:0000313" key="17">
    <source>
        <dbReference type="EMBL" id="VFS49160.1"/>
    </source>
</evidence>
<comment type="subcellular location">
    <subcellularLocation>
        <location evidence="1 13">Cell inner membrane</location>
        <topology evidence="1 13">Multi-pass membrane protein</topology>
    </subcellularLocation>
</comment>
<keyword evidence="8 13" id="KW-0472">Membrane</keyword>
<evidence type="ECO:0000256" key="7">
    <source>
        <dbReference type="ARBA" id="ARBA00022989"/>
    </source>
</evidence>
<evidence type="ECO:0000313" key="15">
    <source>
        <dbReference type="EMBL" id="PHI28275.1"/>
    </source>
</evidence>
<accession>A0A2C6DIK2</accession>
<feature type="transmembrane region" description="Helical" evidence="14">
    <location>
        <begin position="296"/>
        <end position="315"/>
    </location>
</feature>
<evidence type="ECO:0000256" key="13">
    <source>
        <dbReference type="PIRNR" id="PIRNR004539"/>
    </source>
</evidence>
<feature type="transmembrane region" description="Helical" evidence="14">
    <location>
        <begin position="365"/>
        <end position="384"/>
    </location>
</feature>
<feature type="transmembrane region" description="Helical" evidence="14">
    <location>
        <begin position="94"/>
        <end position="116"/>
    </location>
</feature>
<name>A0A2C6DIK2_9GAMM</name>
<keyword evidence="7 14" id="KW-1133">Transmembrane helix</keyword>
<evidence type="ECO:0000313" key="19">
    <source>
        <dbReference type="Proteomes" id="UP000373449"/>
    </source>
</evidence>
<dbReference type="Proteomes" id="UP000224974">
    <property type="component" value="Unassembled WGS sequence"/>
</dbReference>
<dbReference type="PIRSF" id="PIRSF004539">
    <property type="entry name" value="C4-dicrbxl_trns"/>
    <property type="match status" value="1"/>
</dbReference>
<comment type="catalytic activity">
    <reaction evidence="9">
        <text>L-aspartate(in) + succinate(out) = L-aspartate(out) + succinate(in)</text>
        <dbReference type="Rhea" id="RHEA:29343"/>
        <dbReference type="ChEBI" id="CHEBI:29991"/>
        <dbReference type="ChEBI" id="CHEBI:30031"/>
    </reaction>
    <physiologicalReaction direction="right-to-left" evidence="9">
        <dbReference type="Rhea" id="RHEA:29345"/>
    </physiologicalReaction>
</comment>
<evidence type="ECO:0000256" key="4">
    <source>
        <dbReference type="ARBA" id="ARBA00022475"/>
    </source>
</evidence>
<keyword evidence="3 13" id="KW-0813">Transport</keyword>
<dbReference type="NCBIfam" id="NF006927">
    <property type="entry name" value="PRK09412.1"/>
    <property type="match status" value="1"/>
</dbReference>
<evidence type="ECO:0000256" key="2">
    <source>
        <dbReference type="ARBA" id="ARBA00006413"/>
    </source>
</evidence>
<comment type="similarity">
    <text evidence="2 13">Belongs to the DcuA/DcuB transporter (TC 2.A.13.1) family.</text>
</comment>
<feature type="transmembrane region" description="Helical" evidence="14">
    <location>
        <begin position="225"/>
        <end position="246"/>
    </location>
</feature>